<evidence type="ECO:0000256" key="2">
    <source>
        <dbReference type="SAM" id="Phobius"/>
    </source>
</evidence>
<dbReference type="PANTHER" id="PTHR42852:SF13">
    <property type="entry name" value="PROTEIN DIPZ"/>
    <property type="match status" value="1"/>
</dbReference>
<dbReference type="GO" id="GO:0015036">
    <property type="term" value="F:disulfide oxidoreductase activity"/>
    <property type="evidence" value="ECO:0007669"/>
    <property type="project" value="UniProtKB-ARBA"/>
</dbReference>
<proteinExistence type="predicted"/>
<keyword evidence="2" id="KW-0812">Transmembrane</keyword>
<reference evidence="5 7" key="2">
    <citation type="submission" date="2016-10" db="EMBL/GenBank/DDBJ databases">
        <authorList>
            <person name="de Groot N.N."/>
        </authorList>
    </citation>
    <scope>NUCLEOTIDE SEQUENCE [LARGE SCALE GENOMIC DNA]</scope>
    <source>
        <strain evidence="5 7">CGMCC 1.10210</strain>
    </source>
</reference>
<evidence type="ECO:0000259" key="3">
    <source>
        <dbReference type="PROSITE" id="PS51352"/>
    </source>
</evidence>
<dbReference type="STRING" id="728005.SAMN04488059_106132"/>
<keyword evidence="2" id="KW-0472">Membrane</keyword>
<feature type="domain" description="Thioredoxin" evidence="3">
    <location>
        <begin position="53"/>
        <end position="217"/>
    </location>
</feature>
<dbReference type="InterPro" id="IPR036249">
    <property type="entry name" value="Thioredoxin-like_sf"/>
</dbReference>
<protein>
    <submittedName>
        <fullName evidence="5">Thiol-disulfide isomerase or thioredoxin</fullName>
    </submittedName>
</protein>
<dbReference type="CDD" id="cd02966">
    <property type="entry name" value="TlpA_like_family"/>
    <property type="match status" value="1"/>
</dbReference>
<dbReference type="InterPro" id="IPR017937">
    <property type="entry name" value="Thioredoxin_CS"/>
</dbReference>
<dbReference type="EMBL" id="LAPV01000129">
    <property type="protein sequence ID" value="KKC32711.1"/>
    <property type="molecule type" value="Genomic_DNA"/>
</dbReference>
<evidence type="ECO:0000313" key="6">
    <source>
        <dbReference type="Proteomes" id="UP000033519"/>
    </source>
</evidence>
<dbReference type="InterPro" id="IPR013766">
    <property type="entry name" value="Thioredoxin_domain"/>
</dbReference>
<dbReference type="InterPro" id="IPR000866">
    <property type="entry name" value="AhpC/TSA"/>
</dbReference>
<dbReference type="PROSITE" id="PS51352">
    <property type="entry name" value="THIOREDOXIN_2"/>
    <property type="match status" value="1"/>
</dbReference>
<dbReference type="RefSeq" id="WP_046171403.1">
    <property type="nucleotide sequence ID" value="NZ_FOMB01000006.1"/>
</dbReference>
<dbReference type="PROSITE" id="PS00194">
    <property type="entry name" value="THIOREDOXIN_1"/>
    <property type="match status" value="1"/>
</dbReference>
<name>A0A0F5PWE2_9HYPH</name>
<keyword evidence="6" id="KW-1185">Reference proteome</keyword>
<feature type="transmembrane region" description="Helical" evidence="2">
    <location>
        <begin position="17"/>
        <end position="36"/>
    </location>
</feature>
<keyword evidence="5" id="KW-0413">Isomerase</keyword>
<gene>
    <name evidence="5" type="ORF">SAMN04488059_106132</name>
    <name evidence="4" type="ORF">WH91_12885</name>
</gene>
<dbReference type="Proteomes" id="UP000182258">
    <property type="component" value="Unassembled WGS sequence"/>
</dbReference>
<evidence type="ECO:0000256" key="1">
    <source>
        <dbReference type="ARBA" id="ARBA00023284"/>
    </source>
</evidence>
<accession>A0A0F5PWE2</accession>
<dbReference type="PATRIC" id="fig|728005.3.peg.740"/>
<sequence length="220" mass="23079">MTDTHAPRPGATSRVRLWIILGLAGLALAIAAWVMLGNAGQAKECPVQNEAATAIGDAAMGELAALNGTGEGRGYATMAFKDAASADMTIADFKGKALLVNFWASWCVPCREEMPALDALATKYNSDAFMVLPINLDIGANGLEKAQAFLDDNQFANLPLYADNTFAAFERLKQQAVAIGLPATLVLDQNGCELAVLQGPAEWNTPDGERVIAALLGLGA</sequence>
<evidence type="ECO:0000313" key="7">
    <source>
        <dbReference type="Proteomes" id="UP000182258"/>
    </source>
</evidence>
<dbReference type="InterPro" id="IPR050553">
    <property type="entry name" value="Thioredoxin_ResA/DsbE_sf"/>
</dbReference>
<dbReference type="EMBL" id="FOMB01000006">
    <property type="protein sequence ID" value="SFC53013.1"/>
    <property type="molecule type" value="Genomic_DNA"/>
</dbReference>
<evidence type="ECO:0000313" key="5">
    <source>
        <dbReference type="EMBL" id="SFC53013.1"/>
    </source>
</evidence>
<dbReference type="Gene3D" id="3.40.30.10">
    <property type="entry name" value="Glutaredoxin"/>
    <property type="match status" value="1"/>
</dbReference>
<dbReference type="Pfam" id="PF00578">
    <property type="entry name" value="AhpC-TSA"/>
    <property type="match status" value="1"/>
</dbReference>
<keyword evidence="1" id="KW-0676">Redox-active center</keyword>
<dbReference type="AlphaFoldDB" id="A0A0F5PWE2"/>
<dbReference type="GO" id="GO:0016853">
    <property type="term" value="F:isomerase activity"/>
    <property type="evidence" value="ECO:0007669"/>
    <property type="project" value="UniProtKB-KW"/>
</dbReference>
<dbReference type="SUPFAM" id="SSF52833">
    <property type="entry name" value="Thioredoxin-like"/>
    <property type="match status" value="1"/>
</dbReference>
<dbReference type="PANTHER" id="PTHR42852">
    <property type="entry name" value="THIOL:DISULFIDE INTERCHANGE PROTEIN DSBE"/>
    <property type="match status" value="1"/>
</dbReference>
<organism evidence="5 7">
    <name type="scientific">Devosia psychrophila</name>
    <dbReference type="NCBI Taxonomy" id="728005"/>
    <lineage>
        <taxon>Bacteria</taxon>
        <taxon>Pseudomonadati</taxon>
        <taxon>Pseudomonadota</taxon>
        <taxon>Alphaproteobacteria</taxon>
        <taxon>Hyphomicrobiales</taxon>
        <taxon>Devosiaceae</taxon>
        <taxon>Devosia</taxon>
    </lineage>
</organism>
<dbReference type="GO" id="GO:0016209">
    <property type="term" value="F:antioxidant activity"/>
    <property type="evidence" value="ECO:0007669"/>
    <property type="project" value="InterPro"/>
</dbReference>
<reference evidence="4 6" key="1">
    <citation type="submission" date="2015-03" db="EMBL/GenBank/DDBJ databases">
        <authorList>
            <person name="Lepp D."/>
            <person name="Hassan Y.I."/>
            <person name="Li X.-Z."/>
            <person name="Zhou T."/>
        </authorList>
    </citation>
    <scope>NUCLEOTIDE SEQUENCE [LARGE SCALE GENOMIC DNA]</scope>
    <source>
        <strain evidence="4 6">Cr7-05</strain>
    </source>
</reference>
<keyword evidence="2" id="KW-1133">Transmembrane helix</keyword>
<evidence type="ECO:0000313" key="4">
    <source>
        <dbReference type="EMBL" id="KKC32711.1"/>
    </source>
</evidence>
<dbReference type="Proteomes" id="UP000033519">
    <property type="component" value="Unassembled WGS sequence"/>
</dbReference>